<keyword evidence="9" id="KW-0173">Coenzyme A biosynthesis</keyword>
<keyword evidence="7" id="KW-0067">ATP-binding</keyword>
<evidence type="ECO:0000256" key="8">
    <source>
        <dbReference type="ARBA" id="ARBA00022842"/>
    </source>
</evidence>
<keyword evidence="3" id="KW-0963">Cytoplasm</keyword>
<dbReference type="AlphaFoldDB" id="X1UT79"/>
<keyword evidence="6" id="KW-0547">Nucleotide-binding</keyword>
<comment type="catalytic activity">
    <reaction evidence="10">
        <text>(R)-4'-phosphopantetheine + ATP + H(+) = 3'-dephospho-CoA + diphosphate</text>
        <dbReference type="Rhea" id="RHEA:19801"/>
        <dbReference type="ChEBI" id="CHEBI:15378"/>
        <dbReference type="ChEBI" id="CHEBI:30616"/>
        <dbReference type="ChEBI" id="CHEBI:33019"/>
        <dbReference type="ChEBI" id="CHEBI:57328"/>
        <dbReference type="ChEBI" id="CHEBI:61723"/>
        <dbReference type="EC" id="2.7.7.3"/>
    </reaction>
</comment>
<keyword evidence="4" id="KW-0808">Transferase</keyword>
<dbReference type="InterPro" id="IPR014729">
    <property type="entry name" value="Rossmann-like_a/b/a_fold"/>
</dbReference>
<evidence type="ECO:0000256" key="4">
    <source>
        <dbReference type="ARBA" id="ARBA00022679"/>
    </source>
</evidence>
<proteinExistence type="inferred from homology"/>
<reference evidence="12" key="1">
    <citation type="journal article" date="2014" name="Front. Microbiol.">
        <title>High frequency of phylogenetically diverse reductive dehalogenase-homologous genes in deep subseafloor sedimentary metagenomes.</title>
        <authorList>
            <person name="Kawai M."/>
            <person name="Futagami T."/>
            <person name="Toyoda A."/>
            <person name="Takaki Y."/>
            <person name="Nishi S."/>
            <person name="Hori S."/>
            <person name="Arai W."/>
            <person name="Tsubouchi T."/>
            <person name="Morono Y."/>
            <person name="Uchiyama I."/>
            <person name="Ito T."/>
            <person name="Fujiyama A."/>
            <person name="Inagaki F."/>
            <person name="Takami H."/>
        </authorList>
    </citation>
    <scope>NUCLEOTIDE SEQUENCE</scope>
    <source>
        <strain evidence="12">Expedition CK06-06</strain>
    </source>
</reference>
<dbReference type="PRINTS" id="PR01020">
    <property type="entry name" value="LPSBIOSNTHSS"/>
</dbReference>
<evidence type="ECO:0000256" key="1">
    <source>
        <dbReference type="ARBA" id="ARBA00012392"/>
    </source>
</evidence>
<dbReference type="SUPFAM" id="SSF52374">
    <property type="entry name" value="Nucleotidylyl transferase"/>
    <property type="match status" value="1"/>
</dbReference>
<dbReference type="PANTHER" id="PTHR21342:SF1">
    <property type="entry name" value="PHOSPHOPANTETHEINE ADENYLYLTRANSFERASE"/>
    <property type="match status" value="1"/>
</dbReference>
<feature type="domain" description="Cytidyltransferase-like" evidence="11">
    <location>
        <begin position="1"/>
        <end position="125"/>
    </location>
</feature>
<dbReference type="EMBL" id="BARW01034022">
    <property type="protein sequence ID" value="GAJ03081.1"/>
    <property type="molecule type" value="Genomic_DNA"/>
</dbReference>
<dbReference type="GO" id="GO:0004595">
    <property type="term" value="F:pantetheine-phosphate adenylyltransferase activity"/>
    <property type="evidence" value="ECO:0007669"/>
    <property type="project" value="UniProtKB-EC"/>
</dbReference>
<evidence type="ECO:0000256" key="7">
    <source>
        <dbReference type="ARBA" id="ARBA00022840"/>
    </source>
</evidence>
<dbReference type="NCBIfam" id="TIGR01510">
    <property type="entry name" value="coaD_prev_kdtB"/>
    <property type="match status" value="1"/>
</dbReference>
<protein>
    <recommendedName>
        <fullName evidence="2">Phosphopantetheine adenylyltransferase</fullName>
        <ecNumber evidence="1">2.7.7.3</ecNumber>
    </recommendedName>
</protein>
<evidence type="ECO:0000313" key="12">
    <source>
        <dbReference type="EMBL" id="GAJ03081.1"/>
    </source>
</evidence>
<dbReference type="EC" id="2.7.7.3" evidence="1"/>
<dbReference type="InterPro" id="IPR004821">
    <property type="entry name" value="Cyt_trans-like"/>
</dbReference>
<dbReference type="InterPro" id="IPR001980">
    <property type="entry name" value="PPAT"/>
</dbReference>
<evidence type="ECO:0000256" key="10">
    <source>
        <dbReference type="ARBA" id="ARBA00029346"/>
    </source>
</evidence>
<evidence type="ECO:0000256" key="6">
    <source>
        <dbReference type="ARBA" id="ARBA00022741"/>
    </source>
</evidence>
<organism evidence="12">
    <name type="scientific">marine sediment metagenome</name>
    <dbReference type="NCBI Taxonomy" id="412755"/>
    <lineage>
        <taxon>unclassified sequences</taxon>
        <taxon>metagenomes</taxon>
        <taxon>ecological metagenomes</taxon>
    </lineage>
</organism>
<evidence type="ECO:0000259" key="11">
    <source>
        <dbReference type="Pfam" id="PF01467"/>
    </source>
</evidence>
<dbReference type="Gene3D" id="3.40.50.620">
    <property type="entry name" value="HUPs"/>
    <property type="match status" value="1"/>
</dbReference>
<gene>
    <name evidence="12" type="ORF">S12H4_53444</name>
</gene>
<evidence type="ECO:0000256" key="2">
    <source>
        <dbReference type="ARBA" id="ARBA00013868"/>
    </source>
</evidence>
<evidence type="ECO:0000256" key="3">
    <source>
        <dbReference type="ARBA" id="ARBA00022490"/>
    </source>
</evidence>
<dbReference type="NCBIfam" id="TIGR00125">
    <property type="entry name" value="cyt_tran_rel"/>
    <property type="match status" value="1"/>
</dbReference>
<accession>X1UT79</accession>
<name>X1UT79_9ZZZZ</name>
<keyword evidence="8" id="KW-0460">Magnesium</keyword>
<feature type="non-terminal residue" evidence="12">
    <location>
        <position position="1"/>
    </location>
</feature>
<dbReference type="GO" id="GO:0015937">
    <property type="term" value="P:coenzyme A biosynthetic process"/>
    <property type="evidence" value="ECO:0007669"/>
    <property type="project" value="UniProtKB-KW"/>
</dbReference>
<sequence length="151" mass="16827">GTFDPITFGHIDVVSRAIKIFDKIVIGISAEPKKSLFTQKQRVQLVKSVFRNNNKIEVLGFSTLLVDFAKSLGAATIIRGIRAVSDYDYELQLTLMNRNLDPTIETIFLMPSEKFIFISSSLVKEIASLGGDISQLVPDIIAKALRKKLKK</sequence>
<evidence type="ECO:0000256" key="5">
    <source>
        <dbReference type="ARBA" id="ARBA00022695"/>
    </source>
</evidence>
<comment type="caution">
    <text evidence="12">The sequence shown here is derived from an EMBL/GenBank/DDBJ whole genome shotgun (WGS) entry which is preliminary data.</text>
</comment>
<evidence type="ECO:0000256" key="9">
    <source>
        <dbReference type="ARBA" id="ARBA00022993"/>
    </source>
</evidence>
<keyword evidence="5" id="KW-0548">Nucleotidyltransferase</keyword>
<dbReference type="Pfam" id="PF01467">
    <property type="entry name" value="CTP_transf_like"/>
    <property type="match status" value="1"/>
</dbReference>
<dbReference type="GO" id="GO:0005524">
    <property type="term" value="F:ATP binding"/>
    <property type="evidence" value="ECO:0007669"/>
    <property type="project" value="UniProtKB-KW"/>
</dbReference>
<dbReference type="HAMAP" id="MF_00151">
    <property type="entry name" value="PPAT_bact"/>
    <property type="match status" value="1"/>
</dbReference>
<dbReference type="PANTHER" id="PTHR21342">
    <property type="entry name" value="PHOSPHOPANTETHEINE ADENYLYLTRANSFERASE"/>
    <property type="match status" value="1"/>
</dbReference>
<dbReference type="CDD" id="cd02163">
    <property type="entry name" value="PPAT"/>
    <property type="match status" value="1"/>
</dbReference>